<evidence type="ECO:0000313" key="3">
    <source>
        <dbReference type="Proteomes" id="UP000641932"/>
    </source>
</evidence>
<dbReference type="SMART" id="SM00418">
    <property type="entry name" value="HTH_ARSR"/>
    <property type="match status" value="1"/>
</dbReference>
<gene>
    <name evidence="2" type="ORF">GCM10012280_17310</name>
</gene>
<dbReference type="NCBIfam" id="NF033788">
    <property type="entry name" value="HTH_metalloreg"/>
    <property type="match status" value="1"/>
</dbReference>
<organism evidence="2 3">
    <name type="scientific">Wenjunlia tyrosinilytica</name>
    <dbReference type="NCBI Taxonomy" id="1544741"/>
    <lineage>
        <taxon>Bacteria</taxon>
        <taxon>Bacillati</taxon>
        <taxon>Actinomycetota</taxon>
        <taxon>Actinomycetes</taxon>
        <taxon>Kitasatosporales</taxon>
        <taxon>Streptomycetaceae</taxon>
        <taxon>Wenjunlia</taxon>
    </lineage>
</organism>
<dbReference type="AlphaFoldDB" id="A0A917ZKM3"/>
<dbReference type="InterPro" id="IPR001845">
    <property type="entry name" value="HTH_ArsR_DNA-bd_dom"/>
</dbReference>
<name>A0A917ZKM3_9ACTN</name>
<accession>A0A917ZKM3</accession>
<dbReference type="PRINTS" id="PR00778">
    <property type="entry name" value="HTHARSR"/>
</dbReference>
<feature type="domain" description="HTH arsR-type" evidence="1">
    <location>
        <begin position="53"/>
        <end position="147"/>
    </location>
</feature>
<dbReference type="CDD" id="cd00090">
    <property type="entry name" value="HTH_ARSR"/>
    <property type="match status" value="1"/>
</dbReference>
<dbReference type="InterPro" id="IPR036388">
    <property type="entry name" value="WH-like_DNA-bd_sf"/>
</dbReference>
<evidence type="ECO:0000313" key="2">
    <source>
        <dbReference type="EMBL" id="GGO84862.1"/>
    </source>
</evidence>
<dbReference type="PROSITE" id="PS50987">
    <property type="entry name" value="HTH_ARSR_2"/>
    <property type="match status" value="1"/>
</dbReference>
<proteinExistence type="predicted"/>
<reference evidence="2" key="1">
    <citation type="journal article" date="2014" name="Int. J. Syst. Evol. Microbiol.">
        <title>Complete genome sequence of Corynebacterium casei LMG S-19264T (=DSM 44701T), isolated from a smear-ripened cheese.</title>
        <authorList>
            <consortium name="US DOE Joint Genome Institute (JGI-PGF)"/>
            <person name="Walter F."/>
            <person name="Albersmeier A."/>
            <person name="Kalinowski J."/>
            <person name="Ruckert C."/>
        </authorList>
    </citation>
    <scope>NUCLEOTIDE SEQUENCE</scope>
    <source>
        <strain evidence="2">CGMCC 4.7201</strain>
    </source>
</reference>
<comment type="caution">
    <text evidence="2">The sequence shown here is derived from an EMBL/GenBank/DDBJ whole genome shotgun (WGS) entry which is preliminary data.</text>
</comment>
<dbReference type="PANTHER" id="PTHR38600">
    <property type="entry name" value="TRANSCRIPTIONAL REGULATORY PROTEIN"/>
    <property type="match status" value="1"/>
</dbReference>
<protein>
    <recommendedName>
        <fullName evidence="1">HTH arsR-type domain-containing protein</fullName>
    </recommendedName>
</protein>
<dbReference type="SUPFAM" id="SSF46785">
    <property type="entry name" value="Winged helix' DNA-binding domain"/>
    <property type="match status" value="1"/>
</dbReference>
<sequence>MIVRPATAAPGFRRAGSPDSALAVRPTGLFNRLVDNTQLPAYVEFNQAVEYARYEVADDQLSRVLSALADPTRRDIVARLAAGDATVNELAEPYNVTVQAVSKHIKVLEDAGLVSRSRDAQRRPCHLEAEVFDLMTKWIERYRREAEDRFRRLDAVLEQMDGRADEQPVTGKSTKEEAS</sequence>
<reference evidence="2" key="2">
    <citation type="submission" date="2020-09" db="EMBL/GenBank/DDBJ databases">
        <authorList>
            <person name="Sun Q."/>
            <person name="Zhou Y."/>
        </authorList>
    </citation>
    <scope>NUCLEOTIDE SEQUENCE</scope>
    <source>
        <strain evidence="2">CGMCC 4.7201</strain>
    </source>
</reference>
<dbReference type="InterPro" id="IPR036390">
    <property type="entry name" value="WH_DNA-bd_sf"/>
</dbReference>
<dbReference type="EMBL" id="BMMS01000006">
    <property type="protein sequence ID" value="GGO84862.1"/>
    <property type="molecule type" value="Genomic_DNA"/>
</dbReference>
<keyword evidence="3" id="KW-1185">Reference proteome</keyword>
<evidence type="ECO:0000259" key="1">
    <source>
        <dbReference type="PROSITE" id="PS50987"/>
    </source>
</evidence>
<dbReference type="Proteomes" id="UP000641932">
    <property type="component" value="Unassembled WGS sequence"/>
</dbReference>
<dbReference type="PANTHER" id="PTHR38600:SF2">
    <property type="entry name" value="SLL0088 PROTEIN"/>
    <property type="match status" value="1"/>
</dbReference>
<dbReference type="Gene3D" id="1.10.10.10">
    <property type="entry name" value="Winged helix-like DNA-binding domain superfamily/Winged helix DNA-binding domain"/>
    <property type="match status" value="1"/>
</dbReference>
<dbReference type="GO" id="GO:0003700">
    <property type="term" value="F:DNA-binding transcription factor activity"/>
    <property type="evidence" value="ECO:0007669"/>
    <property type="project" value="InterPro"/>
</dbReference>
<dbReference type="InterPro" id="IPR011991">
    <property type="entry name" value="ArsR-like_HTH"/>
</dbReference>
<dbReference type="Pfam" id="PF12840">
    <property type="entry name" value="HTH_20"/>
    <property type="match status" value="1"/>
</dbReference>